<gene>
    <name evidence="4" type="ORF">PFR_JS23_872</name>
</gene>
<evidence type="ECO:0000256" key="1">
    <source>
        <dbReference type="ARBA" id="ARBA00001933"/>
    </source>
</evidence>
<dbReference type="InterPro" id="IPR015422">
    <property type="entry name" value="PyrdxlP-dep_Trfase_small"/>
</dbReference>
<dbReference type="PANTHER" id="PTHR11986">
    <property type="entry name" value="AMINOTRANSFERASE CLASS III"/>
    <property type="match status" value="1"/>
</dbReference>
<name>A0A509ME47_9ACTN</name>
<evidence type="ECO:0000256" key="3">
    <source>
        <dbReference type="ARBA" id="ARBA00022679"/>
    </source>
</evidence>
<dbReference type="PANTHER" id="PTHR11986:SF79">
    <property type="entry name" value="ACETYLORNITHINE AMINOTRANSFERASE, MITOCHONDRIAL"/>
    <property type="match status" value="1"/>
</dbReference>
<keyword evidence="3" id="KW-0808">Transferase</keyword>
<keyword evidence="2" id="KW-0032">Aminotransferase</keyword>
<dbReference type="GO" id="GO:0008483">
    <property type="term" value="F:transaminase activity"/>
    <property type="evidence" value="ECO:0007669"/>
    <property type="project" value="UniProtKB-KW"/>
</dbReference>
<dbReference type="GO" id="GO:0030170">
    <property type="term" value="F:pyridoxal phosphate binding"/>
    <property type="evidence" value="ECO:0007669"/>
    <property type="project" value="InterPro"/>
</dbReference>
<accession>A0A509ME47</accession>
<dbReference type="GO" id="GO:0042802">
    <property type="term" value="F:identical protein binding"/>
    <property type="evidence" value="ECO:0007669"/>
    <property type="project" value="TreeGrafter"/>
</dbReference>
<dbReference type="SUPFAM" id="SSF53383">
    <property type="entry name" value="PLP-dependent transferases"/>
    <property type="match status" value="1"/>
</dbReference>
<comment type="cofactor">
    <cofactor evidence="1">
        <name>pyridoxal 5'-phosphate</name>
        <dbReference type="ChEBI" id="CHEBI:597326"/>
    </cofactor>
</comment>
<dbReference type="Pfam" id="PF00202">
    <property type="entry name" value="Aminotran_3"/>
    <property type="match status" value="1"/>
</dbReference>
<dbReference type="Gene3D" id="3.90.1150.10">
    <property type="entry name" value="Aspartate Aminotransferase, domain 1"/>
    <property type="match status" value="1"/>
</dbReference>
<dbReference type="InterPro" id="IPR005814">
    <property type="entry name" value="Aminotrans_3"/>
</dbReference>
<dbReference type="Proteomes" id="UP000250080">
    <property type="component" value="Chromosome I"/>
</dbReference>
<dbReference type="EMBL" id="LT618793">
    <property type="protein sequence ID" value="SCQ77622.1"/>
    <property type="molecule type" value="Genomic_DNA"/>
</dbReference>
<evidence type="ECO:0008006" key="6">
    <source>
        <dbReference type="Google" id="ProtNLM"/>
    </source>
</evidence>
<evidence type="ECO:0000313" key="4">
    <source>
        <dbReference type="EMBL" id="SCQ77622.1"/>
    </source>
</evidence>
<dbReference type="InterPro" id="IPR050103">
    <property type="entry name" value="Class-III_PLP-dep_AT"/>
</dbReference>
<evidence type="ECO:0000313" key="5">
    <source>
        <dbReference type="Proteomes" id="UP000250080"/>
    </source>
</evidence>
<reference evidence="4 5" key="1">
    <citation type="submission" date="2016-09" db="EMBL/GenBank/DDBJ databases">
        <authorList>
            <person name="Laine KS P."/>
        </authorList>
    </citation>
    <scope>NUCLEOTIDE SEQUENCE [LARGE SCALE GENOMIC DNA]</scope>
    <source>
        <strain evidence="4">PFRJS-23</strain>
    </source>
</reference>
<proteinExistence type="predicted"/>
<dbReference type="InterPro" id="IPR015424">
    <property type="entry name" value="PyrdxlP-dep_Trfase"/>
</dbReference>
<dbReference type="AlphaFoldDB" id="A0A509ME47"/>
<dbReference type="RefSeq" id="WP_331851706.1">
    <property type="nucleotide sequence ID" value="NZ_CP018002.1"/>
</dbReference>
<evidence type="ECO:0000256" key="2">
    <source>
        <dbReference type="ARBA" id="ARBA00022576"/>
    </source>
</evidence>
<sequence length="122" mass="13163">MSNGDAASGLNQQEWGARYDRTIMNTFGHPKRVLVRGEGAVVWDADGKRYTDFLAGIAVNALGHANPEVNRAVAEQMNTLGHISNIFASPTQIRLGEELVALASRESAPGTPRQGLLRQLGH</sequence>
<protein>
    <recommendedName>
        <fullName evidence="6">Acetylornithine transaminase</fullName>
    </recommendedName>
</protein>
<organism evidence="4 5">
    <name type="scientific">Propionibacterium freudenreichii</name>
    <dbReference type="NCBI Taxonomy" id="1744"/>
    <lineage>
        <taxon>Bacteria</taxon>
        <taxon>Bacillati</taxon>
        <taxon>Actinomycetota</taxon>
        <taxon>Actinomycetes</taxon>
        <taxon>Propionibacteriales</taxon>
        <taxon>Propionibacteriaceae</taxon>
        <taxon>Propionibacterium</taxon>
    </lineage>
</organism>